<dbReference type="Gene3D" id="3.40.190.10">
    <property type="entry name" value="Periplasmic binding protein-like II"/>
    <property type="match status" value="2"/>
</dbReference>
<evidence type="ECO:0000256" key="4">
    <source>
        <dbReference type="ARBA" id="ARBA00023163"/>
    </source>
</evidence>
<evidence type="ECO:0000256" key="3">
    <source>
        <dbReference type="ARBA" id="ARBA00023125"/>
    </source>
</evidence>
<keyword evidence="7" id="KW-1185">Reference proteome</keyword>
<dbReference type="SUPFAM" id="SSF53850">
    <property type="entry name" value="Periplasmic binding protein-like II"/>
    <property type="match status" value="1"/>
</dbReference>
<dbReference type="SUPFAM" id="SSF46785">
    <property type="entry name" value="Winged helix' DNA-binding domain"/>
    <property type="match status" value="1"/>
</dbReference>
<dbReference type="GO" id="GO:0003700">
    <property type="term" value="F:DNA-binding transcription factor activity"/>
    <property type="evidence" value="ECO:0007669"/>
    <property type="project" value="InterPro"/>
</dbReference>
<dbReference type="PANTHER" id="PTHR30346">
    <property type="entry name" value="TRANSCRIPTIONAL DUAL REGULATOR HCAR-RELATED"/>
    <property type="match status" value="1"/>
</dbReference>
<organism evidence="6 7">
    <name type="scientific">Methylobacterium tardum</name>
    <dbReference type="NCBI Taxonomy" id="374432"/>
    <lineage>
        <taxon>Bacteria</taxon>
        <taxon>Pseudomonadati</taxon>
        <taxon>Pseudomonadota</taxon>
        <taxon>Alphaproteobacteria</taxon>
        <taxon>Hyphomicrobiales</taxon>
        <taxon>Methylobacteriaceae</taxon>
        <taxon>Methylobacterium</taxon>
    </lineage>
</organism>
<evidence type="ECO:0000313" key="7">
    <source>
        <dbReference type="Proteomes" id="UP001157440"/>
    </source>
</evidence>
<gene>
    <name evidence="6" type="ORF">GCM10007890_50260</name>
</gene>
<dbReference type="InterPro" id="IPR036388">
    <property type="entry name" value="WH-like_DNA-bd_sf"/>
</dbReference>
<reference evidence="7" key="1">
    <citation type="journal article" date="2019" name="Int. J. Syst. Evol. Microbiol.">
        <title>The Global Catalogue of Microorganisms (GCM) 10K type strain sequencing project: providing services to taxonomists for standard genome sequencing and annotation.</title>
        <authorList>
            <consortium name="The Broad Institute Genomics Platform"/>
            <consortium name="The Broad Institute Genome Sequencing Center for Infectious Disease"/>
            <person name="Wu L."/>
            <person name="Ma J."/>
        </authorList>
    </citation>
    <scope>NUCLEOTIDE SEQUENCE [LARGE SCALE GENOMIC DNA]</scope>
    <source>
        <strain evidence="7">NBRC 103632</strain>
    </source>
</reference>
<dbReference type="InterPro" id="IPR000847">
    <property type="entry name" value="LysR_HTH_N"/>
</dbReference>
<dbReference type="Gene3D" id="1.10.10.10">
    <property type="entry name" value="Winged helix-like DNA-binding domain superfamily/Winged helix DNA-binding domain"/>
    <property type="match status" value="1"/>
</dbReference>
<dbReference type="AlphaFoldDB" id="A0AA37TFL1"/>
<keyword evidence="3" id="KW-0238">DNA-binding</keyword>
<proteinExistence type="inferred from homology"/>
<feature type="domain" description="HTH lysR-type" evidence="5">
    <location>
        <begin position="2"/>
        <end position="59"/>
    </location>
</feature>
<comment type="caution">
    <text evidence="6">The sequence shown here is derived from an EMBL/GenBank/DDBJ whole genome shotgun (WGS) entry which is preliminary data.</text>
</comment>
<dbReference type="PROSITE" id="PS50931">
    <property type="entry name" value="HTH_LYSR"/>
    <property type="match status" value="1"/>
</dbReference>
<evidence type="ECO:0000259" key="5">
    <source>
        <dbReference type="PROSITE" id="PS50931"/>
    </source>
</evidence>
<sequence>MFDLGHVRSFVAVAEEMHFGRAAARLNLSQSPLSRQIQALEQSLGVTLLERTTRAVRLTPVGRTFLAEAYRVLAAAEGAAQITRRAAQGESGLVRLGFTAASAFRALPRLVAQVRATLPDIDLVLEEMVSEEQMQALNGKRIDFALLRPSPALLSEDGPIATALLLRERLVLAVPSGRPLASARQLGIQALDGQALVTWSPRGGRYFVELLDRLFEAAKVRPRIVQRVNQAHTMLALVGAGLGVALLPESVRSIRMTGVVLRPIRLPASAQPELMLAWHRDNENPCLPTVRDAALGHARSSVAVP</sequence>
<dbReference type="Pfam" id="PF00126">
    <property type="entry name" value="HTH_1"/>
    <property type="match status" value="1"/>
</dbReference>
<dbReference type="EMBL" id="BSPL01000023">
    <property type="protein sequence ID" value="GLS73011.1"/>
    <property type="molecule type" value="Genomic_DNA"/>
</dbReference>
<dbReference type="Pfam" id="PF03466">
    <property type="entry name" value="LysR_substrate"/>
    <property type="match status" value="1"/>
</dbReference>
<accession>A0AA37TFL1</accession>
<dbReference type="GO" id="GO:0003677">
    <property type="term" value="F:DNA binding"/>
    <property type="evidence" value="ECO:0007669"/>
    <property type="project" value="UniProtKB-KW"/>
</dbReference>
<dbReference type="PRINTS" id="PR00039">
    <property type="entry name" value="HTHLYSR"/>
</dbReference>
<comment type="similarity">
    <text evidence="1">Belongs to the LysR transcriptional regulatory family.</text>
</comment>
<evidence type="ECO:0000313" key="6">
    <source>
        <dbReference type="EMBL" id="GLS73011.1"/>
    </source>
</evidence>
<name>A0AA37TFL1_9HYPH</name>
<dbReference type="PANTHER" id="PTHR30346:SF0">
    <property type="entry name" value="HCA OPERON TRANSCRIPTIONAL ACTIVATOR HCAR"/>
    <property type="match status" value="1"/>
</dbReference>
<dbReference type="GO" id="GO:0032993">
    <property type="term" value="C:protein-DNA complex"/>
    <property type="evidence" value="ECO:0007669"/>
    <property type="project" value="TreeGrafter"/>
</dbReference>
<dbReference type="FunFam" id="1.10.10.10:FF:000001">
    <property type="entry name" value="LysR family transcriptional regulator"/>
    <property type="match status" value="1"/>
</dbReference>
<dbReference type="Proteomes" id="UP001157440">
    <property type="component" value="Unassembled WGS sequence"/>
</dbReference>
<dbReference type="RefSeq" id="WP_238195104.1">
    <property type="nucleotide sequence ID" value="NZ_BPQZ01000003.1"/>
</dbReference>
<keyword evidence="2" id="KW-0805">Transcription regulation</keyword>
<dbReference type="InterPro" id="IPR005119">
    <property type="entry name" value="LysR_subst-bd"/>
</dbReference>
<evidence type="ECO:0000256" key="2">
    <source>
        <dbReference type="ARBA" id="ARBA00023015"/>
    </source>
</evidence>
<evidence type="ECO:0000256" key="1">
    <source>
        <dbReference type="ARBA" id="ARBA00009437"/>
    </source>
</evidence>
<dbReference type="InterPro" id="IPR036390">
    <property type="entry name" value="WH_DNA-bd_sf"/>
</dbReference>
<keyword evidence="4" id="KW-0804">Transcription</keyword>
<protein>
    <submittedName>
        <fullName evidence="6">Transcriptional regulator</fullName>
    </submittedName>
</protein>